<dbReference type="InterPro" id="IPR036526">
    <property type="entry name" value="C-N_Hydrolase_sf"/>
</dbReference>
<evidence type="ECO:0000259" key="1">
    <source>
        <dbReference type="PROSITE" id="PS50263"/>
    </source>
</evidence>
<dbReference type="CDD" id="cd07197">
    <property type="entry name" value="nitrilase"/>
    <property type="match status" value="1"/>
</dbReference>
<reference evidence="2 3" key="1">
    <citation type="journal article" date="2019" name="Int. J. Syst. Evol. Microbiol.">
        <title>The Global Catalogue of Microorganisms (GCM) 10K type strain sequencing project: providing services to taxonomists for standard genome sequencing and annotation.</title>
        <authorList>
            <consortium name="The Broad Institute Genomics Platform"/>
            <consortium name="The Broad Institute Genome Sequencing Center for Infectious Disease"/>
            <person name="Wu L."/>
            <person name="Ma J."/>
        </authorList>
    </citation>
    <scope>NUCLEOTIDE SEQUENCE [LARGE SCALE GENOMIC DNA]</scope>
    <source>
        <strain evidence="2 3">CGMCC 1.12563</strain>
    </source>
</reference>
<dbReference type="RefSeq" id="WP_250875521.1">
    <property type="nucleotide sequence ID" value="NZ_JALXFV010000008.1"/>
</dbReference>
<dbReference type="AlphaFoldDB" id="A0ABD6B159"/>
<dbReference type="EMBL" id="JBHUDC010000008">
    <property type="protein sequence ID" value="MFD1515612.1"/>
    <property type="molecule type" value="Genomic_DNA"/>
</dbReference>
<feature type="domain" description="CN hydrolase" evidence="1">
    <location>
        <begin position="4"/>
        <end position="240"/>
    </location>
</feature>
<dbReference type="GO" id="GO:0016787">
    <property type="term" value="F:hydrolase activity"/>
    <property type="evidence" value="ECO:0007669"/>
    <property type="project" value="UniProtKB-KW"/>
</dbReference>
<dbReference type="PROSITE" id="PS50263">
    <property type="entry name" value="CN_HYDROLASE"/>
    <property type="match status" value="1"/>
</dbReference>
<comment type="caution">
    <text evidence="2">The sequence shown here is derived from an EMBL/GenBank/DDBJ whole genome shotgun (WGS) entry which is preliminary data.</text>
</comment>
<evidence type="ECO:0000313" key="3">
    <source>
        <dbReference type="Proteomes" id="UP001597187"/>
    </source>
</evidence>
<dbReference type="PANTHER" id="PTHR23088">
    <property type="entry name" value="NITRILASE-RELATED"/>
    <property type="match status" value="1"/>
</dbReference>
<dbReference type="PANTHER" id="PTHR23088:SF27">
    <property type="entry name" value="DEAMINATED GLUTATHIONE AMIDASE"/>
    <property type="match status" value="1"/>
</dbReference>
<keyword evidence="3" id="KW-1185">Reference proteome</keyword>
<keyword evidence="2" id="KW-0378">Hydrolase</keyword>
<accession>A0ABD6B159</accession>
<dbReference type="Proteomes" id="UP001597187">
    <property type="component" value="Unassembled WGS sequence"/>
</dbReference>
<protein>
    <submittedName>
        <fullName evidence="2">Carbon-nitrogen hydrolase family protein</fullName>
    </submittedName>
</protein>
<evidence type="ECO:0000313" key="2">
    <source>
        <dbReference type="EMBL" id="MFD1515612.1"/>
    </source>
</evidence>
<name>A0ABD6B159_9EURY</name>
<sequence>MSTTTVAVVQCPVADLDVEANLDRLRGRVAGLPDDVSLAVFPETFLTGYVPDERVHDVALARDGPELDALARVASDHDCHTLVGFVERADGTYYNATAYVTPETTTVYRKRHLWGSERHWLTPGDERVTVETPVGRAALLTCYDLNFVAESHAHLDEDVVALLVPGAWPAAHDANWRLLCRARALDGVRWVLAAGRTGTREVLDAPETAYNGRSLVVRPDGTVAATLDRASRDLVFTLDSTVLDGARETVGIFRR</sequence>
<proteinExistence type="predicted"/>
<dbReference type="Gene3D" id="3.60.110.10">
    <property type="entry name" value="Carbon-nitrogen hydrolase"/>
    <property type="match status" value="1"/>
</dbReference>
<dbReference type="InterPro" id="IPR003010">
    <property type="entry name" value="C-N_Hydrolase"/>
</dbReference>
<gene>
    <name evidence="2" type="ORF">ACFSBT_20225</name>
</gene>
<dbReference type="Pfam" id="PF00795">
    <property type="entry name" value="CN_hydrolase"/>
    <property type="match status" value="1"/>
</dbReference>
<dbReference type="SUPFAM" id="SSF56317">
    <property type="entry name" value="Carbon-nitrogen hydrolase"/>
    <property type="match status" value="1"/>
</dbReference>
<organism evidence="2 3">
    <name type="scientific">Halomarina rubra</name>
    <dbReference type="NCBI Taxonomy" id="2071873"/>
    <lineage>
        <taxon>Archaea</taxon>
        <taxon>Methanobacteriati</taxon>
        <taxon>Methanobacteriota</taxon>
        <taxon>Stenosarchaea group</taxon>
        <taxon>Halobacteria</taxon>
        <taxon>Halobacteriales</taxon>
        <taxon>Natronomonadaceae</taxon>
        <taxon>Halomarina</taxon>
    </lineage>
</organism>